<sequence length="231" mass="27572">MKRIVITQSNYIPWKGYFDAIALADEFVIYDDMQFTRRDWRNRNIIKTPNGNKWLTIPVEVKGKYFQKINEAKISDKDWNKNHWNIIKNNYSKSQNFADYKDLFEELYLNCNSIYLTEINYRFIVAICELLQIKSNIRFSSEFELKEERSERLLDICLNLEGTDYYSGPAAKAYMNEQVFTEAGVKVHYFDYSNYPEYKQLHDPFEHYVSILDLIFCEGKSAVKFLKIAEK</sequence>
<dbReference type="Pfam" id="PF08889">
    <property type="entry name" value="WbqC"/>
    <property type="match status" value="1"/>
</dbReference>
<reference evidence="2" key="1">
    <citation type="submission" date="2016-11" db="EMBL/GenBank/DDBJ databases">
        <authorList>
            <person name="Varghese N."/>
            <person name="Submissions S."/>
        </authorList>
    </citation>
    <scope>NUCLEOTIDE SEQUENCE [LARGE SCALE GENOMIC DNA]</scope>
    <source>
        <strain evidence="2">DSM 1811</strain>
    </source>
</reference>
<dbReference type="AlphaFoldDB" id="A0A1M7K8A4"/>
<gene>
    <name evidence="1" type="ORF">SAMN05444366_3691</name>
</gene>
<accession>A0A1M7K8A4</accession>
<dbReference type="OrthoDB" id="3611744at2"/>
<organism evidence="1 2">
    <name type="scientific">Flavobacterium saccharophilum</name>
    <dbReference type="NCBI Taxonomy" id="29534"/>
    <lineage>
        <taxon>Bacteria</taxon>
        <taxon>Pseudomonadati</taxon>
        <taxon>Bacteroidota</taxon>
        <taxon>Flavobacteriia</taxon>
        <taxon>Flavobacteriales</taxon>
        <taxon>Flavobacteriaceae</taxon>
        <taxon>Flavobacterium</taxon>
    </lineage>
</organism>
<evidence type="ECO:0000313" key="2">
    <source>
        <dbReference type="Proteomes" id="UP000184121"/>
    </source>
</evidence>
<dbReference type="RefSeq" id="WP_072974742.1">
    <property type="nucleotide sequence ID" value="NZ_FRBY01000005.1"/>
</dbReference>
<proteinExistence type="predicted"/>
<dbReference type="Proteomes" id="UP000184121">
    <property type="component" value="Unassembled WGS sequence"/>
</dbReference>
<evidence type="ECO:0000313" key="1">
    <source>
        <dbReference type="EMBL" id="SHM61510.1"/>
    </source>
</evidence>
<keyword evidence="2" id="KW-1185">Reference proteome</keyword>
<dbReference type="InterPro" id="IPR014985">
    <property type="entry name" value="WbqC"/>
</dbReference>
<dbReference type="STRING" id="29534.SAMN05444366_3691"/>
<protein>
    <submittedName>
        <fullName evidence="1">WbqC-like protein family protein</fullName>
    </submittedName>
</protein>
<name>A0A1M7K8A4_9FLAO</name>
<dbReference type="EMBL" id="FRBY01000005">
    <property type="protein sequence ID" value="SHM61510.1"/>
    <property type="molecule type" value="Genomic_DNA"/>
</dbReference>